<proteinExistence type="predicted"/>
<name>A0AC34QDN5_9BILA</name>
<dbReference type="Proteomes" id="UP000887576">
    <property type="component" value="Unplaced"/>
</dbReference>
<evidence type="ECO:0000313" key="2">
    <source>
        <dbReference type="WBParaSite" id="JU765_v2.g15337.t1"/>
    </source>
</evidence>
<accession>A0AC34QDN5</accession>
<dbReference type="WBParaSite" id="JU765_v2.g15337.t1">
    <property type="protein sequence ID" value="JU765_v2.g15337.t1"/>
    <property type="gene ID" value="JU765_v2.g15337"/>
</dbReference>
<organism evidence="1 2">
    <name type="scientific">Panagrolaimus sp. JU765</name>
    <dbReference type="NCBI Taxonomy" id="591449"/>
    <lineage>
        <taxon>Eukaryota</taxon>
        <taxon>Metazoa</taxon>
        <taxon>Ecdysozoa</taxon>
        <taxon>Nematoda</taxon>
        <taxon>Chromadorea</taxon>
        <taxon>Rhabditida</taxon>
        <taxon>Tylenchina</taxon>
        <taxon>Panagrolaimomorpha</taxon>
        <taxon>Panagrolaimoidea</taxon>
        <taxon>Panagrolaimidae</taxon>
        <taxon>Panagrolaimus</taxon>
    </lineage>
</organism>
<reference evidence="2" key="1">
    <citation type="submission" date="2022-11" db="UniProtKB">
        <authorList>
            <consortium name="WormBaseParasite"/>
        </authorList>
    </citation>
    <scope>IDENTIFICATION</scope>
</reference>
<sequence length="249" mass="28625">MHWVHCNRCGHIPEQGLTFFLTACGHVVCKTCLADVDVAATQSTCPVCTVSTKLLEINRSLKPEIAMFFKNPKDLADEYMNSLKNVINFQEKQKSSYFKLYQKKYSRVSKFAKEMQESTKKLVAERSHLIKKIKELESKMKEQQAAFAEEREKLLEETKKKKDGTPSKGANTPHRPLSFADVAHSTPYDRVAISSRTTKTPNIFNFEAIQRPQMLLVFGREIIDEVLNTSYFKVSQFPKVVFFQVFVKL</sequence>
<evidence type="ECO:0000313" key="1">
    <source>
        <dbReference type="Proteomes" id="UP000887576"/>
    </source>
</evidence>
<protein>
    <submittedName>
        <fullName evidence="2">RING-type domain-containing protein</fullName>
    </submittedName>
</protein>